<sequence>VRYITQDLIKRLAKEDVLEHIQQLNFTLTGEKRVRYIENLEGLKNLNLLNLGGNVIQRMEKLDHLTRLRHLNLSHNKISKLEGIETLVHLQVLNIESNYIERIPTWLPKKLRALRTIRLAENKIESLNDVTRLRTLHDLHIFTIAGNDLCGIPHHRHYIIFHLRSLDQLDGKNISSSERNEASSRFSQEELDRLSKDLNDTMYKLEQSQEGHNQSLEEIEILVARERESHDRENRGKESREELERELDSKDDLLKKKAKELQKAQAKQYQLEQELAFIKLDAKFEPLSNHYSKYLCESDGEGDSPYIGKSRYKRNEMALESEMQPSMHQAYELCFQIKPLNDENRRKLDGQIAEKQRQLNEVNINTAAERLASLQRELRETQNQVVTATQELHRLEHDTNARKLSEAEKMKIRQRLAAKIKKINEIKDEAEKMEDLLSRGRAEVQRSKLEYDRIRANLKHLDPNAPEFNQAKSDMKSKEQQIKELTQQIKSNEAHLDRLLKNIAIDTEAIKQLEEHLEGGTATSDDALRQELEDIVGGLQDYLINVRRKADAQRNEFDDLLRDKERLVRRLAALEQEKSILAADVDDYGQLQAQLDALNKSMSDMNKQNSALQREANELSVHEGDLQRQLEAAESRIQELHGAMQDSEHRGKEDREKLGKQMEEIARLQNKVGDREEEARAVKKELSRMKNKNQNLAKELEARNSEFNDTIGSLLQPDDVLERLNGMQEALKRGDRSAVKFDKDPVGNALATLNEAIFDRVDKGNQGKAEAEKKLNSLEQHMSNLKKKLMQAQQEYRETMEAATAAKIGAEKHAHERALKRLDDEMKKMKDKLIEVLQAEDDVALMRAVAHKEREKLEEDVRAREERARLRDARLQATLRDMERELNETKRKLREKENEADQELNEKQALVDTLHDKLHKMSRQREVERLKKALRSIKDENQGRAHRELARAEEEIAALQELLRAHEGDELFLWHLQGGRVRGTMKKLRETLSSRQREVERLKKALRSIKDENQDEIDSLLAEIDALRRALASNNQHIRGLWPGQWIFTPNQPPTQSMRPPVYPGPPPPPPPQGTFIFEFCSNIAQMYFMSRHIQNLKKDTFEKIIDYKQLMHTFCPVLKFFVGTPIIFIFFNSVPNHVGSADLQPGTPGMIALQEDGSYILAPFEGLFCNVPEHHHLEDEVAELQELHNLVGPLEEGGARLHHMKEVMKNHEEMIEKMRKDEERMSKERVEVAKELADLKDTLAKKLDRKHQLEGRVEDLLGELRTEQALLQQDEMHEELTSLERMLGKRRGELREADVLLRESREEAEKAEEKCEAMTKRYDITKTALTEAEQDAEELERQASETGAKLVRARSELRMLQEQVKEAEGRKIKLDDQCRQLARLVTNKEAEYTALEQKTDHMTGNLERLQSELILAEEKEAERLGALRESEKVLAERREELNKLKDQAVNQRDELESLDRLMGKKNTELQLLQENIEQHQNELSTVLKEGKADVQEKQKQIKHLRHEVDDLTSSRNELDAQVIRKREEVSEIREMSDKASEELQNKISEVNKQKTELKHVLEMLGLEHQELESLRRQHDTKSSELAEAQRRLLEEKAELERMTSDAQRKEVDLARIKENVEKLRSDVDCLTMERSTLEDTVTSLVKEKDMLTSCAVNLDDKIQSGKKSLMEIRSGIDKSGATLDQLEQELSKVRKEVFESNQQKNQLNKEIASMRGLAKDLKSDVSTFKTELTDTQEQLQILEQDLRSVCKHRDDASLEAAKINEELRARNQQCDVINREIKRRKEENEREEEEARARREEEQEKEKQLQRLSREIEREEDRLSRVVAELNSDIQRLNTELTENRDELEAIVIKRDATMRLGRVESKFEETESRIDQLESMVADRDLEVTRCRRECSDLKGALASTDGELRATKVENEHDMKRIQQRFQLFRFEQTMYCQTLELKEEMEQQKQKDRDEISMLERTAQDHCERAARLSRELNHLRADFIQAKKEVNFLTEERARHTMEMERMARRIRTEVDTRVSEGVDLLNESHSDAVAEMKMLYKEKETAGRKLHTLKEKFNFLSQIQRGRSPPRSGIPHVTSSPSHDSMRALQSELQAKQEEIANQIRTQMSRHREQWNARKIQSEGKLRSLRRKVDNLDELVSNTSMDSLSHSRGRELNFDDSRISSTIEEERENIVP</sequence>
<feature type="coiled-coil region" evidence="3">
    <location>
        <begin position="1295"/>
        <end position="1641"/>
    </location>
</feature>
<keyword evidence="3" id="KW-0175">Coiled coil</keyword>
<organism evidence="5 6">
    <name type="scientific">Ciona intestinalis</name>
    <name type="common">Transparent sea squirt</name>
    <name type="synonym">Ascidia intestinalis</name>
    <dbReference type="NCBI Taxonomy" id="7719"/>
    <lineage>
        <taxon>Eukaryota</taxon>
        <taxon>Metazoa</taxon>
        <taxon>Chordata</taxon>
        <taxon>Tunicata</taxon>
        <taxon>Ascidiacea</taxon>
        <taxon>Phlebobranchia</taxon>
        <taxon>Cionidae</taxon>
        <taxon>Ciona</taxon>
    </lineage>
</organism>
<reference evidence="6" key="1">
    <citation type="journal article" date="2002" name="Science">
        <title>The draft genome of Ciona intestinalis: insights into chordate and vertebrate origins.</title>
        <authorList>
            <person name="Dehal P."/>
            <person name="Satou Y."/>
            <person name="Campbell R.K."/>
            <person name="Chapman J."/>
            <person name="Degnan B."/>
            <person name="De Tomaso A."/>
            <person name="Davidson B."/>
            <person name="Di Gregorio A."/>
            <person name="Gelpke M."/>
            <person name="Goodstein D.M."/>
            <person name="Harafuji N."/>
            <person name="Hastings K.E."/>
            <person name="Ho I."/>
            <person name="Hotta K."/>
            <person name="Huang W."/>
            <person name="Kawashima T."/>
            <person name="Lemaire P."/>
            <person name="Martinez D."/>
            <person name="Meinertzhagen I.A."/>
            <person name="Necula S."/>
            <person name="Nonaka M."/>
            <person name="Putnam N."/>
            <person name="Rash S."/>
            <person name="Saiga H."/>
            <person name="Satake M."/>
            <person name="Terry A."/>
            <person name="Yamada L."/>
            <person name="Wang H.G."/>
            <person name="Awazu S."/>
            <person name="Azumi K."/>
            <person name="Boore J."/>
            <person name="Branno M."/>
            <person name="Chin-Bow S."/>
            <person name="DeSantis R."/>
            <person name="Doyle S."/>
            <person name="Francino P."/>
            <person name="Keys D.N."/>
            <person name="Haga S."/>
            <person name="Hayashi H."/>
            <person name="Hino K."/>
            <person name="Imai K.S."/>
            <person name="Inaba K."/>
            <person name="Kano S."/>
            <person name="Kobayashi K."/>
            <person name="Kobayashi M."/>
            <person name="Lee B.I."/>
            <person name="Makabe K.W."/>
            <person name="Manohar C."/>
            <person name="Matassi G."/>
            <person name="Medina M."/>
            <person name="Mochizuki Y."/>
            <person name="Mount S."/>
            <person name="Morishita T."/>
            <person name="Miura S."/>
            <person name="Nakayama A."/>
            <person name="Nishizaka S."/>
            <person name="Nomoto H."/>
            <person name="Ohta F."/>
            <person name="Oishi K."/>
            <person name="Rigoutsos I."/>
            <person name="Sano M."/>
            <person name="Sasaki A."/>
            <person name="Sasakura Y."/>
            <person name="Shoguchi E."/>
            <person name="Shin-i T."/>
            <person name="Spagnuolo A."/>
            <person name="Stainier D."/>
            <person name="Suzuki M.M."/>
            <person name="Tassy O."/>
            <person name="Takatori N."/>
            <person name="Tokuoka M."/>
            <person name="Yagi K."/>
            <person name="Yoshizaki F."/>
            <person name="Wada S."/>
            <person name="Zhang C."/>
            <person name="Hyatt P.D."/>
            <person name="Larimer F."/>
            <person name="Detter C."/>
            <person name="Doggett N."/>
            <person name="Glavina T."/>
            <person name="Hawkins T."/>
            <person name="Richardson P."/>
            <person name="Lucas S."/>
            <person name="Kohara Y."/>
            <person name="Levine M."/>
            <person name="Satoh N."/>
            <person name="Rokhsar D.S."/>
        </authorList>
    </citation>
    <scope>NUCLEOTIDE SEQUENCE [LARGE SCALE GENOMIC DNA]</scope>
</reference>
<dbReference type="STRING" id="7719.ENSCINP00000017781"/>
<dbReference type="InParanoid" id="F6WC00"/>
<proteinExistence type="predicted"/>
<dbReference type="Gene3D" id="3.80.10.10">
    <property type="entry name" value="Ribonuclease Inhibitor"/>
    <property type="match status" value="1"/>
</dbReference>
<dbReference type="OMA" id="XYIENLE"/>
<reference evidence="5" key="2">
    <citation type="submission" date="2025-08" db="UniProtKB">
        <authorList>
            <consortium name="Ensembl"/>
        </authorList>
    </citation>
    <scope>IDENTIFICATION</scope>
</reference>
<dbReference type="InterPro" id="IPR032675">
    <property type="entry name" value="LRR_dom_sf"/>
</dbReference>
<feature type="region of interest" description="Disordered" evidence="4">
    <location>
        <begin position="227"/>
        <end position="248"/>
    </location>
</feature>
<evidence type="ECO:0000313" key="5">
    <source>
        <dbReference type="Ensembl" id="ENSCINP00000017781.3"/>
    </source>
</evidence>
<dbReference type="HOGENOM" id="CLU_231608_0_0_1"/>
<gene>
    <name evidence="5" type="primary">LOC100175166</name>
</gene>
<dbReference type="Pfam" id="PF14580">
    <property type="entry name" value="LRR_9"/>
    <property type="match status" value="1"/>
</dbReference>
<feature type="coiled-coil region" evidence="3">
    <location>
        <begin position="543"/>
        <end position="710"/>
    </location>
</feature>
<feature type="coiled-coil region" evidence="3">
    <location>
        <begin position="345"/>
        <end position="443"/>
    </location>
</feature>
<dbReference type="GeneTree" id="ENSGT00940000155434"/>
<feature type="region of interest" description="Disordered" evidence="4">
    <location>
        <begin position="2070"/>
        <end position="2093"/>
    </location>
</feature>
<feature type="coiled-coil region" evidence="3">
    <location>
        <begin position="1202"/>
        <end position="1264"/>
    </location>
</feature>
<dbReference type="SUPFAM" id="SSF52075">
    <property type="entry name" value="Outer arm dynein light chain 1"/>
    <property type="match status" value="1"/>
</dbReference>
<dbReference type="PROSITE" id="PS51450">
    <property type="entry name" value="LRR"/>
    <property type="match status" value="3"/>
</dbReference>
<dbReference type="PANTHER" id="PTHR45973">
    <property type="entry name" value="PROTEIN PHOSPHATASE 1 REGULATORY SUBUNIT SDS22-RELATED"/>
    <property type="match status" value="1"/>
</dbReference>
<keyword evidence="2" id="KW-0677">Repeat</keyword>
<dbReference type="PANTHER" id="PTHR45973:SF36">
    <property type="entry name" value="CENTRIOLIN"/>
    <property type="match status" value="1"/>
</dbReference>
<dbReference type="SMART" id="SM00369">
    <property type="entry name" value="LRR_TYP"/>
    <property type="match status" value="3"/>
</dbReference>
<dbReference type="FunCoup" id="F6WC00">
    <property type="interactions" value="75"/>
</dbReference>
<evidence type="ECO:0000256" key="1">
    <source>
        <dbReference type="ARBA" id="ARBA00022614"/>
    </source>
</evidence>
<dbReference type="InterPro" id="IPR003591">
    <property type="entry name" value="Leu-rich_rpt_typical-subtyp"/>
</dbReference>
<accession>F6WC00</accession>
<dbReference type="InterPro" id="IPR050576">
    <property type="entry name" value="Cilia_flagella_integrity"/>
</dbReference>
<feature type="region of interest" description="Disordered" evidence="4">
    <location>
        <begin position="1785"/>
        <end position="1814"/>
    </location>
</feature>
<evidence type="ECO:0000256" key="4">
    <source>
        <dbReference type="SAM" id="MobiDB-lite"/>
    </source>
</evidence>
<keyword evidence="1" id="KW-0433">Leucine-rich repeat</keyword>
<dbReference type="InterPro" id="IPR001611">
    <property type="entry name" value="Leu-rich_rpt"/>
</dbReference>
<dbReference type="Proteomes" id="UP000008144">
    <property type="component" value="Unassembled WGS sequence"/>
</dbReference>
<feature type="coiled-coil region" evidence="3">
    <location>
        <begin position="761"/>
        <end position="1037"/>
    </location>
</feature>
<protein>
    <submittedName>
        <fullName evidence="5">Centriolin</fullName>
    </submittedName>
</protein>
<evidence type="ECO:0000256" key="3">
    <source>
        <dbReference type="SAM" id="Coils"/>
    </source>
</evidence>
<dbReference type="SMART" id="SM00365">
    <property type="entry name" value="LRR_SD22"/>
    <property type="match status" value="2"/>
</dbReference>
<evidence type="ECO:0000256" key="2">
    <source>
        <dbReference type="ARBA" id="ARBA00022737"/>
    </source>
</evidence>
<keyword evidence="6" id="KW-1185">Reference proteome</keyword>
<feature type="coiled-coil region" evidence="3">
    <location>
        <begin position="1946"/>
        <end position="2015"/>
    </location>
</feature>
<reference evidence="5" key="3">
    <citation type="submission" date="2025-09" db="UniProtKB">
        <authorList>
            <consortium name="Ensembl"/>
        </authorList>
    </citation>
    <scope>IDENTIFICATION</scope>
</reference>
<evidence type="ECO:0000313" key="6">
    <source>
        <dbReference type="Proteomes" id="UP000008144"/>
    </source>
</evidence>
<dbReference type="Ensembl" id="ENSCINT00000017781.3">
    <property type="protein sequence ID" value="ENSCINP00000017781.3"/>
    <property type="gene ID" value="ENSCING00000020057.1"/>
</dbReference>
<name>F6WC00_CIOIN</name>
<feature type="coiled-coil region" evidence="3">
    <location>
        <begin position="468"/>
        <end position="516"/>
    </location>
</feature>